<keyword evidence="2" id="KW-1185">Reference proteome</keyword>
<protein>
    <recommendedName>
        <fullName evidence="3">Minor tail protein</fullName>
    </recommendedName>
</protein>
<evidence type="ECO:0008006" key="3">
    <source>
        <dbReference type="Google" id="ProtNLM"/>
    </source>
</evidence>
<name>A0ABU4NYW1_9ACTN</name>
<accession>A0ABU4NYW1</accession>
<reference evidence="1 2" key="1">
    <citation type="journal article" date="2023" name="Microb. Genom.">
        <title>Mesoterricola silvestris gen. nov., sp. nov., Mesoterricola sediminis sp. nov., Geothrix oryzae sp. nov., Geothrix edaphica sp. nov., Geothrix rubra sp. nov., and Geothrix limicola sp. nov., six novel members of Acidobacteriota isolated from soils.</title>
        <authorList>
            <person name="Weisberg A.J."/>
            <person name="Pearce E."/>
            <person name="Kramer C.G."/>
            <person name="Chang J.H."/>
            <person name="Clarke C.R."/>
        </authorList>
    </citation>
    <scope>NUCLEOTIDE SEQUENCE [LARGE SCALE GENOMIC DNA]</scope>
    <source>
        <strain evidence="1 2">ID09-01A</strain>
    </source>
</reference>
<organism evidence="1 2">
    <name type="scientific">Streptomyces europaeiscabiei</name>
    <dbReference type="NCBI Taxonomy" id="146819"/>
    <lineage>
        <taxon>Bacteria</taxon>
        <taxon>Bacillati</taxon>
        <taxon>Actinomycetota</taxon>
        <taxon>Actinomycetes</taxon>
        <taxon>Kitasatosporales</taxon>
        <taxon>Streptomycetaceae</taxon>
        <taxon>Streptomyces</taxon>
    </lineage>
</organism>
<proteinExistence type="predicted"/>
<gene>
    <name evidence="1" type="ORF">PV662_47655</name>
</gene>
<dbReference type="Proteomes" id="UP001271274">
    <property type="component" value="Unassembled WGS sequence"/>
</dbReference>
<evidence type="ECO:0000313" key="2">
    <source>
        <dbReference type="Proteomes" id="UP001271274"/>
    </source>
</evidence>
<comment type="caution">
    <text evidence="1">The sequence shown here is derived from an EMBL/GenBank/DDBJ whole genome shotgun (WGS) entry which is preliminary data.</text>
</comment>
<sequence length="123" mass="12949">MTTSLQTPTAEQLAWWQAQDARKQNENDYETTINILGLPSAAHEVDADAVRVTSADIGVLAAWLEEKGGTVTRLDTGFGVIVWTLATNAGADEGDVGCRVLVTVPVPVSGWVPCEIADVAVAA</sequence>
<dbReference type="RefSeq" id="WP_319063942.1">
    <property type="nucleotide sequence ID" value="NZ_JARAUS010000101.1"/>
</dbReference>
<dbReference type="EMBL" id="JARAYU010000045">
    <property type="protein sequence ID" value="MDX3707217.1"/>
    <property type="molecule type" value="Genomic_DNA"/>
</dbReference>
<evidence type="ECO:0000313" key="1">
    <source>
        <dbReference type="EMBL" id="MDX3707217.1"/>
    </source>
</evidence>